<accession>A0A9P9AFQ7</accession>
<dbReference type="AlphaFoldDB" id="A0A9P9AFQ7"/>
<feature type="region of interest" description="Disordered" evidence="2">
    <location>
        <begin position="149"/>
        <end position="179"/>
    </location>
</feature>
<name>A0A9P9AFQ7_9HYPO</name>
<evidence type="ECO:0000256" key="2">
    <source>
        <dbReference type="SAM" id="MobiDB-lite"/>
    </source>
</evidence>
<gene>
    <name evidence="3" type="ORF">B0T10DRAFT_567483</name>
</gene>
<evidence type="ECO:0000313" key="4">
    <source>
        <dbReference type="Proteomes" id="UP000777438"/>
    </source>
</evidence>
<evidence type="ECO:0000256" key="1">
    <source>
        <dbReference type="SAM" id="Coils"/>
    </source>
</evidence>
<feature type="coiled-coil region" evidence="1">
    <location>
        <begin position="50"/>
        <end position="77"/>
    </location>
</feature>
<dbReference type="OrthoDB" id="5103437at2759"/>
<keyword evidence="4" id="KW-1185">Reference proteome</keyword>
<keyword evidence="1" id="KW-0175">Coiled coil</keyword>
<dbReference type="Proteomes" id="UP000777438">
    <property type="component" value="Unassembled WGS sequence"/>
</dbReference>
<evidence type="ECO:0000313" key="3">
    <source>
        <dbReference type="EMBL" id="KAH6874167.1"/>
    </source>
</evidence>
<proteinExistence type="predicted"/>
<protein>
    <submittedName>
        <fullName evidence="3">Uncharacterized protein</fullName>
    </submittedName>
</protein>
<organism evidence="3 4">
    <name type="scientific">Thelonectria olida</name>
    <dbReference type="NCBI Taxonomy" id="1576542"/>
    <lineage>
        <taxon>Eukaryota</taxon>
        <taxon>Fungi</taxon>
        <taxon>Dikarya</taxon>
        <taxon>Ascomycota</taxon>
        <taxon>Pezizomycotina</taxon>
        <taxon>Sordariomycetes</taxon>
        <taxon>Hypocreomycetidae</taxon>
        <taxon>Hypocreales</taxon>
        <taxon>Nectriaceae</taxon>
        <taxon>Thelonectria</taxon>
    </lineage>
</organism>
<comment type="caution">
    <text evidence="3">The sequence shown here is derived from an EMBL/GenBank/DDBJ whole genome shotgun (WGS) entry which is preliminary data.</text>
</comment>
<sequence>MDIKGWRARISRCFDKPPPCQQIDRDIRDLGGTTSAFDCMEDEMQAEKGNVSTEDHISALNEDIRRLRCELDYYNRLIQDVLIPLTPRILFHSEALCSAAQRCDVEIKRSLAQEERKRDRAMGKPLVPVQPNSGEYLVGCRGCRAAVDKGGRSADDDSDDLGSSDSSYSTESSEAIDTMDDFVVPDSQGEECVDLTRLRRAQEAITNTRGLSVQETEAASSVDSANPLLSSLERIGPAVDNLVRVLTDLRIESSFAIATQNQTWCCCHHRQPFPRRRSDGSQVFSPPIAFDDLSIHPALRERGDGFQN</sequence>
<reference evidence="3 4" key="1">
    <citation type="journal article" date="2021" name="Nat. Commun.">
        <title>Genetic determinants of endophytism in the Arabidopsis root mycobiome.</title>
        <authorList>
            <person name="Mesny F."/>
            <person name="Miyauchi S."/>
            <person name="Thiergart T."/>
            <person name="Pickel B."/>
            <person name="Atanasova L."/>
            <person name="Karlsson M."/>
            <person name="Huettel B."/>
            <person name="Barry K.W."/>
            <person name="Haridas S."/>
            <person name="Chen C."/>
            <person name="Bauer D."/>
            <person name="Andreopoulos W."/>
            <person name="Pangilinan J."/>
            <person name="LaButti K."/>
            <person name="Riley R."/>
            <person name="Lipzen A."/>
            <person name="Clum A."/>
            <person name="Drula E."/>
            <person name="Henrissat B."/>
            <person name="Kohler A."/>
            <person name="Grigoriev I.V."/>
            <person name="Martin F.M."/>
            <person name="Hacquard S."/>
        </authorList>
    </citation>
    <scope>NUCLEOTIDE SEQUENCE [LARGE SCALE GENOMIC DNA]</scope>
    <source>
        <strain evidence="3 4">MPI-CAGE-CH-0241</strain>
    </source>
</reference>
<dbReference type="EMBL" id="JAGPYM010000041">
    <property type="protein sequence ID" value="KAH6874167.1"/>
    <property type="molecule type" value="Genomic_DNA"/>
</dbReference>
<feature type="compositionally biased region" description="Low complexity" evidence="2">
    <location>
        <begin position="163"/>
        <end position="173"/>
    </location>
</feature>